<dbReference type="RefSeq" id="WP_034419729.1">
    <property type="nucleotide sequence ID" value="NZ_CP045798.1"/>
</dbReference>
<dbReference type="Proteomes" id="UP000515847">
    <property type="component" value="Chromosome"/>
</dbReference>
<dbReference type="InterPro" id="IPR001712">
    <property type="entry name" value="T3SS_FHIPEP"/>
</dbReference>
<sequence>MSTTPLTHKLMRHTDIIVAVGIIAMVIMMIIPLNPRLLDVLLVFNITCSLVILLVAMYNKEPLDFSVFPSLLLVMTLYRLSLNVSSTRLILLEGNAGEVIQQFGQFVVGGNPFVGLVIFLILIVIQFIVITKGAERVAEVAARFTLDAMPGKQMSIDADLNAGLISEDEARKRRMTIQREADFYGAMDGASKFVKGDAIAGIVITIINILGGMAVGLLQKEMGSITEVAKVYTLLTVGDGLVSQIPALLLSTATGIIVTRAASDNSLGDDLTAQVFSQPKVLSIAAGVLLFLGLVPGLPKLPFFLLGFGLAALAYIMYQAKRTILREEAQEAEKAEVAEIKKPDSVYSLLQLDPIELEMGYGLIPLVDTQQGGDLLERVVMIRRQCAVELGLVIPPIRIRDNMQLVPNTYLLKLKGVPLARGEIMLNHYLAMGGDAELPGIPTREPAFGLPAKWISESVREQAELLGFTVVDPPSVLATHLTEFLKNNAADILSRQDIKVLLDNVKKEYPAVVEEVVPNVLSLADVHKVLANLLRERIPIRDMVSILEALGDWGTVTKDTDILTEYVRQKLARQIGQLYSDEEGKLYCITLDPRVEEIVKDSIKMSEHGTYLAINPATAQDIIRQLTGLMEKTGHLGKQLVVLVNPIIRPYFRKLIERVAPSLPVVSYNEIPGHLEVESVGMVKI</sequence>
<keyword evidence="8" id="KW-0969">Cilium</keyword>
<keyword evidence="4 7" id="KW-0812">Transmembrane</keyword>
<feature type="transmembrane region" description="Helical" evidence="7">
    <location>
        <begin position="40"/>
        <end position="58"/>
    </location>
</feature>
<comment type="function">
    <text evidence="7">Required for formation of the rod structure of the flagellar apparatus. Together with FliI and FliH, may constitute the export apparatus of flagellin.</text>
</comment>
<dbReference type="AlphaFoldDB" id="A0A7G6E0Z8"/>
<evidence type="ECO:0000313" key="9">
    <source>
        <dbReference type="Proteomes" id="UP000515847"/>
    </source>
</evidence>
<feature type="transmembrane region" description="Helical" evidence="7">
    <location>
        <begin position="16"/>
        <end position="34"/>
    </location>
</feature>
<feature type="transmembrane region" description="Helical" evidence="7">
    <location>
        <begin position="301"/>
        <end position="318"/>
    </location>
</feature>
<dbReference type="InterPro" id="IPR042193">
    <property type="entry name" value="FHIPEP_3"/>
</dbReference>
<dbReference type="InterPro" id="IPR006301">
    <property type="entry name" value="FlhA"/>
</dbReference>
<dbReference type="GO" id="GO:0009306">
    <property type="term" value="P:protein secretion"/>
    <property type="evidence" value="ECO:0007669"/>
    <property type="project" value="InterPro"/>
</dbReference>
<keyword evidence="6 7" id="KW-0472">Membrane</keyword>
<feature type="transmembrane region" description="Helical" evidence="7">
    <location>
        <begin position="198"/>
        <end position="218"/>
    </location>
</feature>
<dbReference type="Gene3D" id="3.40.30.60">
    <property type="entry name" value="FHIPEP family, domain 1"/>
    <property type="match status" value="1"/>
</dbReference>
<evidence type="ECO:0000256" key="7">
    <source>
        <dbReference type="RuleBase" id="RU364093"/>
    </source>
</evidence>
<dbReference type="InterPro" id="IPR025505">
    <property type="entry name" value="FHIPEP_CS"/>
</dbReference>
<gene>
    <name evidence="7 8" type="primary">flhA</name>
    <name evidence="8" type="ORF">BR63_05160</name>
</gene>
<protein>
    <recommendedName>
        <fullName evidence="7">Flagellar biosynthesis protein FlhA</fullName>
    </recommendedName>
</protein>
<dbReference type="Gene3D" id="1.10.8.540">
    <property type="entry name" value="FHIPEP family, domain 3"/>
    <property type="match status" value="1"/>
</dbReference>
<dbReference type="Pfam" id="PF00771">
    <property type="entry name" value="FHIPEP"/>
    <property type="match status" value="1"/>
</dbReference>
<evidence type="ECO:0000313" key="8">
    <source>
        <dbReference type="EMBL" id="QNB45752.1"/>
    </source>
</evidence>
<comment type="subcellular location">
    <subcellularLocation>
        <location evidence="1 7">Cell membrane</location>
        <topology evidence="1 7">Multi-pass membrane protein</topology>
    </subcellularLocation>
</comment>
<dbReference type="EMBL" id="CP045798">
    <property type="protein sequence ID" value="QNB45752.1"/>
    <property type="molecule type" value="Genomic_DNA"/>
</dbReference>
<dbReference type="GO" id="GO:0005886">
    <property type="term" value="C:plasma membrane"/>
    <property type="evidence" value="ECO:0007669"/>
    <property type="project" value="UniProtKB-SubCell"/>
</dbReference>
<proteinExistence type="inferred from homology"/>
<evidence type="ECO:0000256" key="2">
    <source>
        <dbReference type="ARBA" id="ARBA00008835"/>
    </source>
</evidence>
<dbReference type="PROSITE" id="PS00994">
    <property type="entry name" value="FHIPEP"/>
    <property type="match status" value="1"/>
</dbReference>
<evidence type="ECO:0000256" key="5">
    <source>
        <dbReference type="ARBA" id="ARBA00022989"/>
    </source>
</evidence>
<accession>A0A7G6E0Z8</accession>
<evidence type="ECO:0000256" key="1">
    <source>
        <dbReference type="ARBA" id="ARBA00004651"/>
    </source>
</evidence>
<keyword evidence="7" id="KW-0813">Transport</keyword>
<dbReference type="PANTHER" id="PTHR30161:SF1">
    <property type="entry name" value="FLAGELLAR BIOSYNTHESIS PROTEIN FLHA-RELATED"/>
    <property type="match status" value="1"/>
</dbReference>
<dbReference type="KEGG" id="tfr:BR63_05160"/>
<keyword evidence="8" id="KW-0282">Flagellum</keyword>
<name>A0A7G6E0Z8_THEFR</name>
<feature type="transmembrane region" description="Helical" evidence="7">
    <location>
        <begin position="275"/>
        <end position="295"/>
    </location>
</feature>
<keyword evidence="5 7" id="KW-1133">Transmembrane helix</keyword>
<dbReference type="PRINTS" id="PR00949">
    <property type="entry name" value="TYPE3IMAPROT"/>
</dbReference>
<keyword evidence="7" id="KW-0653">Protein transport</keyword>
<evidence type="ECO:0000256" key="4">
    <source>
        <dbReference type="ARBA" id="ARBA00022692"/>
    </source>
</evidence>
<keyword evidence="7" id="KW-1005">Bacterial flagellum biogenesis</keyword>
<evidence type="ECO:0000256" key="6">
    <source>
        <dbReference type="ARBA" id="ARBA00023136"/>
    </source>
</evidence>
<reference evidence="8 9" key="1">
    <citation type="journal article" date="2019" name="Front. Microbiol.">
        <title>Thermoanaerosceptrum fracticalcis gen. nov. sp. nov., a Novel Fumarate-Fermenting Microorganism From a Deep Fractured Carbonate Aquifer of the US Great Basin.</title>
        <authorList>
            <person name="Hamilton-Brehm S.D."/>
            <person name="Stewart L.E."/>
            <person name="Zavarin M."/>
            <person name="Caldwell M."/>
            <person name="Lawson P.A."/>
            <person name="Onstott T.C."/>
            <person name="Grzymski J."/>
            <person name="Neveux I."/>
            <person name="Lollar B.S."/>
            <person name="Russell C.E."/>
            <person name="Moser D.P."/>
        </authorList>
    </citation>
    <scope>NUCLEOTIDE SEQUENCE [LARGE SCALE GENOMIC DNA]</scope>
    <source>
        <strain evidence="8 9">DRI-13</strain>
    </source>
</reference>
<evidence type="ECO:0000256" key="3">
    <source>
        <dbReference type="ARBA" id="ARBA00022475"/>
    </source>
</evidence>
<keyword evidence="7" id="KW-1006">Bacterial flagellum protein export</keyword>
<dbReference type="InterPro" id="IPR042196">
    <property type="entry name" value="FHIPEP_4"/>
</dbReference>
<dbReference type="PIRSF" id="PIRSF005419">
    <property type="entry name" value="FlhA"/>
    <property type="match status" value="1"/>
</dbReference>
<comment type="similarity">
    <text evidence="2 7">Belongs to the FHIPEP (flagella/HR/invasion proteins export pore) family.</text>
</comment>
<dbReference type="GO" id="GO:0044780">
    <property type="term" value="P:bacterial-type flagellum assembly"/>
    <property type="evidence" value="ECO:0007669"/>
    <property type="project" value="InterPro"/>
</dbReference>
<dbReference type="OrthoDB" id="9759185at2"/>
<dbReference type="PANTHER" id="PTHR30161">
    <property type="entry name" value="FLAGELLAR EXPORT PROTEIN, MEMBRANE FLHA SUBUNIT-RELATED"/>
    <property type="match status" value="1"/>
</dbReference>
<organism evidence="8 9">
    <name type="scientific">Thermanaerosceptrum fracticalcis</name>
    <dbReference type="NCBI Taxonomy" id="1712410"/>
    <lineage>
        <taxon>Bacteria</taxon>
        <taxon>Bacillati</taxon>
        <taxon>Bacillota</taxon>
        <taxon>Clostridia</taxon>
        <taxon>Eubacteriales</taxon>
        <taxon>Peptococcaceae</taxon>
        <taxon>Thermanaerosceptrum</taxon>
    </lineage>
</organism>
<feature type="transmembrane region" description="Helical" evidence="7">
    <location>
        <begin position="241"/>
        <end position="263"/>
    </location>
</feature>
<feature type="transmembrane region" description="Helical" evidence="7">
    <location>
        <begin position="65"/>
        <end position="82"/>
    </location>
</feature>
<dbReference type="NCBIfam" id="TIGR01398">
    <property type="entry name" value="FlhA"/>
    <property type="match status" value="1"/>
</dbReference>
<keyword evidence="8" id="KW-0966">Cell projection</keyword>
<keyword evidence="9" id="KW-1185">Reference proteome</keyword>
<dbReference type="Gene3D" id="3.40.50.12790">
    <property type="entry name" value="FHIPEP family, domain 4"/>
    <property type="match status" value="1"/>
</dbReference>
<dbReference type="InterPro" id="IPR042194">
    <property type="entry name" value="FHIPEP_1"/>
</dbReference>
<keyword evidence="3 7" id="KW-1003">Cell membrane</keyword>
<feature type="transmembrane region" description="Helical" evidence="7">
    <location>
        <begin position="113"/>
        <end position="130"/>
    </location>
</feature>